<name>A0ABQ1M6C9_9BURK</name>
<proteinExistence type="predicted"/>
<gene>
    <name evidence="3" type="primary">dinD</name>
    <name evidence="3" type="ORF">GCM10011400_22990</name>
</gene>
<dbReference type="Pfam" id="PF02498">
    <property type="entry name" value="Bro-N"/>
    <property type="match status" value="1"/>
</dbReference>
<evidence type="ECO:0000259" key="2">
    <source>
        <dbReference type="Pfam" id="PF02498"/>
    </source>
</evidence>
<evidence type="ECO:0000313" key="3">
    <source>
        <dbReference type="EMBL" id="GGC35731.1"/>
    </source>
</evidence>
<comment type="caution">
    <text evidence="3">The sequence shown here is derived from an EMBL/GenBank/DDBJ whole genome shotgun (WGS) entry which is preliminary data.</text>
</comment>
<dbReference type="EMBL" id="BMHL01000003">
    <property type="protein sequence ID" value="GGC35731.1"/>
    <property type="molecule type" value="Genomic_DNA"/>
</dbReference>
<reference evidence="4" key="1">
    <citation type="journal article" date="2019" name="Int. J. Syst. Evol. Microbiol.">
        <title>The Global Catalogue of Microorganisms (GCM) 10K type strain sequencing project: providing services to taxonomists for standard genome sequencing and annotation.</title>
        <authorList>
            <consortium name="The Broad Institute Genomics Platform"/>
            <consortium name="The Broad Institute Genome Sequencing Center for Infectious Disease"/>
            <person name="Wu L."/>
            <person name="Ma J."/>
        </authorList>
    </citation>
    <scope>NUCLEOTIDE SEQUENCE [LARGE SCALE GENOMIC DNA]</scope>
    <source>
        <strain evidence="4">CGMCC 1.15103</strain>
    </source>
</reference>
<protein>
    <submittedName>
        <fullName evidence="3">DNA damage-inducible protein D</fullName>
    </submittedName>
</protein>
<evidence type="ECO:0000256" key="1">
    <source>
        <dbReference type="SAM" id="MobiDB-lite"/>
    </source>
</evidence>
<evidence type="ECO:0000313" key="4">
    <source>
        <dbReference type="Proteomes" id="UP000602004"/>
    </source>
</evidence>
<feature type="domain" description="Bro-N" evidence="2">
    <location>
        <begin position="36"/>
        <end position="130"/>
    </location>
</feature>
<keyword evidence="4" id="KW-1185">Reference proteome</keyword>
<feature type="region of interest" description="Disordered" evidence="1">
    <location>
        <begin position="273"/>
        <end position="298"/>
    </location>
</feature>
<dbReference type="InterPro" id="IPR003497">
    <property type="entry name" value="BRO_N_domain"/>
</dbReference>
<sequence length="298" mass="33358">MSAKFGQPSSTKLALESSVLNNKPIAALHHRTFESIKQVNEDDSEFWFARSLAPLLDYQDWRNFLQVIEKAKIACERSGHPVQDHFGEVTKMVTLGSGATRGITDYTLSRYACYLIVQNGDPSKSVIANGQTYFAMQTRRQELADDARFAQLGEDEKRLAIRNEMATHNKHLAAAAKGAGVETPIDYAVFQDHGYKGLYGGLGNKEIHAKKGLKKSQKILDHMSSAELAANLFRATQTEEKLRREEIKGKQRANQTHFEVGSKVRQTIQELGGTMPENLPTPQTSIKQVEQVQKKLKK</sequence>
<accession>A0ABQ1M6C9</accession>
<organism evidence="3 4">
    <name type="scientific">Paraburkholderia caffeinilytica</name>
    <dbReference type="NCBI Taxonomy" id="1761016"/>
    <lineage>
        <taxon>Bacteria</taxon>
        <taxon>Pseudomonadati</taxon>
        <taxon>Pseudomonadota</taxon>
        <taxon>Betaproteobacteria</taxon>
        <taxon>Burkholderiales</taxon>
        <taxon>Burkholderiaceae</taxon>
        <taxon>Paraburkholderia</taxon>
    </lineage>
</organism>
<dbReference type="Proteomes" id="UP000602004">
    <property type="component" value="Unassembled WGS sequence"/>
</dbReference>
<dbReference type="NCBIfam" id="NF008573">
    <property type="entry name" value="PRK11525.1"/>
    <property type="match status" value="1"/>
</dbReference>